<name>A0ACC2U1Z6_9FUNG</name>
<organism evidence="1 2">
    <name type="scientific">Entomophthora muscae</name>
    <dbReference type="NCBI Taxonomy" id="34485"/>
    <lineage>
        <taxon>Eukaryota</taxon>
        <taxon>Fungi</taxon>
        <taxon>Fungi incertae sedis</taxon>
        <taxon>Zoopagomycota</taxon>
        <taxon>Entomophthoromycotina</taxon>
        <taxon>Entomophthoromycetes</taxon>
        <taxon>Entomophthorales</taxon>
        <taxon>Entomophthoraceae</taxon>
        <taxon>Entomophthora</taxon>
    </lineage>
</organism>
<protein>
    <submittedName>
        <fullName evidence="1">Uncharacterized protein</fullName>
    </submittedName>
</protein>
<sequence length="107" mass="11541">MQFTSTLLKIAAIASVIVAESEFCNVNHSGPKQHCSVQFKTDAESLGKFVEVAARLRALKCSWMAPGDIVANESAGFVSSDLPVGFVDLVFSKLPQYLPYVASKNCN</sequence>
<evidence type="ECO:0000313" key="2">
    <source>
        <dbReference type="Proteomes" id="UP001165960"/>
    </source>
</evidence>
<evidence type="ECO:0000313" key="1">
    <source>
        <dbReference type="EMBL" id="KAJ9080716.1"/>
    </source>
</evidence>
<gene>
    <name evidence="1" type="ORF">DSO57_1021997</name>
</gene>
<accession>A0ACC2U1Z6</accession>
<keyword evidence="2" id="KW-1185">Reference proteome</keyword>
<proteinExistence type="predicted"/>
<dbReference type="Proteomes" id="UP001165960">
    <property type="component" value="Unassembled WGS sequence"/>
</dbReference>
<dbReference type="EMBL" id="QTSX02001529">
    <property type="protein sequence ID" value="KAJ9080716.1"/>
    <property type="molecule type" value="Genomic_DNA"/>
</dbReference>
<comment type="caution">
    <text evidence="1">The sequence shown here is derived from an EMBL/GenBank/DDBJ whole genome shotgun (WGS) entry which is preliminary data.</text>
</comment>
<reference evidence="1" key="1">
    <citation type="submission" date="2022-04" db="EMBL/GenBank/DDBJ databases">
        <title>Genome of the entomopathogenic fungus Entomophthora muscae.</title>
        <authorList>
            <person name="Elya C."/>
            <person name="Lovett B.R."/>
            <person name="Lee E."/>
            <person name="Macias A.M."/>
            <person name="Hajek A.E."/>
            <person name="De Bivort B.L."/>
            <person name="Kasson M.T."/>
            <person name="De Fine Licht H.H."/>
            <person name="Stajich J.E."/>
        </authorList>
    </citation>
    <scope>NUCLEOTIDE SEQUENCE</scope>
    <source>
        <strain evidence="1">Berkeley</strain>
    </source>
</reference>